<dbReference type="GO" id="GO:0003723">
    <property type="term" value="F:RNA binding"/>
    <property type="evidence" value="ECO:0007669"/>
    <property type="project" value="InterPro"/>
</dbReference>
<keyword evidence="3" id="KW-1185">Reference proteome</keyword>
<dbReference type="CDD" id="cd09645">
    <property type="entry name" value="Cas5_I-E"/>
    <property type="match status" value="1"/>
</dbReference>
<evidence type="ECO:0000313" key="3">
    <source>
        <dbReference type="Proteomes" id="UP000442694"/>
    </source>
</evidence>
<gene>
    <name evidence="2" type="primary">cas5e</name>
    <name evidence="2" type="ORF">GCL57_06335</name>
</gene>
<dbReference type="NCBIfam" id="TIGR02593">
    <property type="entry name" value="CRISPR_cas5"/>
    <property type="match status" value="1"/>
</dbReference>
<evidence type="ECO:0000313" key="2">
    <source>
        <dbReference type="EMBL" id="KAB8032263.1"/>
    </source>
</evidence>
<organism evidence="2 3">
    <name type="scientific">Fluviispira multicolorata</name>
    <dbReference type="NCBI Taxonomy" id="2654512"/>
    <lineage>
        <taxon>Bacteria</taxon>
        <taxon>Pseudomonadati</taxon>
        <taxon>Bdellovibrionota</taxon>
        <taxon>Oligoflexia</taxon>
        <taxon>Silvanigrellales</taxon>
        <taxon>Silvanigrellaceae</taxon>
        <taxon>Fluviispira</taxon>
    </lineage>
</organism>
<dbReference type="Pfam" id="PF09704">
    <property type="entry name" value="Cas_Cas5d"/>
    <property type="match status" value="1"/>
</dbReference>
<dbReference type="InterPro" id="IPR021124">
    <property type="entry name" value="CRISPR-assoc_prot_Cas5"/>
</dbReference>
<dbReference type="NCBIfam" id="TIGR01868">
    <property type="entry name" value="casD_Cas5e"/>
    <property type="match status" value="1"/>
</dbReference>
<dbReference type="Proteomes" id="UP000442694">
    <property type="component" value="Unassembled WGS sequence"/>
</dbReference>
<dbReference type="EMBL" id="WFLN01000005">
    <property type="protein sequence ID" value="KAB8032263.1"/>
    <property type="molecule type" value="Genomic_DNA"/>
</dbReference>
<dbReference type="RefSeq" id="WP_152212502.1">
    <property type="nucleotide sequence ID" value="NZ_WFLN01000005.1"/>
</dbReference>
<keyword evidence="1" id="KW-0051">Antiviral defense</keyword>
<accession>A0A833JE89</accession>
<reference evidence="2 3" key="1">
    <citation type="submission" date="2019-10" db="EMBL/GenBank/DDBJ databases">
        <title>New genus of Silvanigrellaceae.</title>
        <authorList>
            <person name="Pitt A."/>
            <person name="Hahn M.W."/>
        </authorList>
    </citation>
    <scope>NUCLEOTIDE SEQUENCE [LARGE SCALE GENOMIC DNA]</scope>
    <source>
        <strain evidence="2 3">33A1-SZDP</strain>
    </source>
</reference>
<dbReference type="AlphaFoldDB" id="A0A833JE89"/>
<sequence>MSLWSLCINLQGPMQSWGIDSKLSLRSTSTMPSRSGIIGLLASSMGIEREDEESLAQLNKLRINTISLKNIDYVEKDYQTIEGVLDVSGKIKTDMDLSTRYYITNSFYIAVIEGEKDALEKIMHALKYPKWLVFLGRKSCPSASPFLIGESLKEGSFEELFSEKGTYRCFKELSSQMQVNNYIVRSDFDFPISFNTRKFEKRTYVEDWVDISKIKDAINPIFEYYKDVSKYDKFY</sequence>
<dbReference type="InterPro" id="IPR013422">
    <property type="entry name" value="CRISPR-assoc_prot_Cas5_N"/>
</dbReference>
<dbReference type="Gene3D" id="3.30.70.2660">
    <property type="match status" value="1"/>
</dbReference>
<comment type="caution">
    <text evidence="2">The sequence shown here is derived from an EMBL/GenBank/DDBJ whole genome shotgun (WGS) entry which is preliminary data.</text>
</comment>
<proteinExistence type="predicted"/>
<dbReference type="GO" id="GO:0043571">
    <property type="term" value="P:maintenance of CRISPR repeat elements"/>
    <property type="evidence" value="ECO:0007669"/>
    <property type="project" value="InterPro"/>
</dbReference>
<dbReference type="GO" id="GO:0051607">
    <property type="term" value="P:defense response to virus"/>
    <property type="evidence" value="ECO:0007669"/>
    <property type="project" value="UniProtKB-KW"/>
</dbReference>
<evidence type="ECO:0000256" key="1">
    <source>
        <dbReference type="ARBA" id="ARBA00023118"/>
    </source>
</evidence>
<name>A0A833JE89_9BACT</name>
<dbReference type="InterPro" id="IPR010147">
    <property type="entry name" value="CRISPR-assoc_prot_CasD"/>
</dbReference>
<protein>
    <submittedName>
        <fullName evidence="2">Type I-E CRISPR-associated protein Cas5/CasD</fullName>
    </submittedName>
</protein>